<dbReference type="AlphaFoldDB" id="A0A1S7TK53"/>
<keyword evidence="2" id="KW-1185">Reference proteome</keyword>
<dbReference type="EMBL" id="FCNP01000007">
    <property type="protein sequence ID" value="CVI55015.1"/>
    <property type="molecule type" value="Genomic_DNA"/>
</dbReference>
<accession>A0A1S7TK53</accession>
<proteinExistence type="predicted"/>
<organism evidence="1 2">
    <name type="scientific">Agrobacterium deltaense NCPPB 1641</name>
    <dbReference type="NCBI Taxonomy" id="1183425"/>
    <lineage>
        <taxon>Bacteria</taxon>
        <taxon>Pseudomonadati</taxon>
        <taxon>Pseudomonadota</taxon>
        <taxon>Alphaproteobacteria</taxon>
        <taxon>Hyphomicrobiales</taxon>
        <taxon>Rhizobiaceae</taxon>
        <taxon>Rhizobium/Agrobacterium group</taxon>
        <taxon>Agrobacterium</taxon>
    </lineage>
</organism>
<sequence length="35" mass="3665">MEASGNMKKALFIFLLSCLAIGLLGHLVVAFVVTG</sequence>
<evidence type="ECO:0000313" key="1">
    <source>
        <dbReference type="EMBL" id="CVI55015.1"/>
    </source>
</evidence>
<evidence type="ECO:0000313" key="2">
    <source>
        <dbReference type="Proteomes" id="UP000192140"/>
    </source>
</evidence>
<gene>
    <name evidence="1" type="ORF">AGR7A_Cc150004</name>
</gene>
<dbReference type="Proteomes" id="UP000192140">
    <property type="component" value="Unassembled WGS sequence"/>
</dbReference>
<name>A0A1S7TK53_9HYPH</name>
<comment type="caution">
    <text evidence="1">The sequence shown here is derived from an EMBL/GenBank/DDBJ whole genome shotgun (WGS) entry which is preliminary data.</text>
</comment>
<reference evidence="1" key="1">
    <citation type="submission" date="2016-01" db="EMBL/GenBank/DDBJ databases">
        <authorList>
            <person name="Regsiter A."/>
            <person name="william w."/>
        </authorList>
    </citation>
    <scope>NUCLEOTIDE SEQUENCE</scope>
    <source>
        <strain evidence="1">NCPPB 1641</strain>
    </source>
</reference>
<protein>
    <submittedName>
        <fullName evidence="1">Uncharacterized protein</fullName>
    </submittedName>
</protein>